<accession>A0A9N9NJN2</accession>
<dbReference type="EMBL" id="CAJVPQ010013948">
    <property type="protein sequence ID" value="CAG8737673.1"/>
    <property type="molecule type" value="Genomic_DNA"/>
</dbReference>
<dbReference type="AlphaFoldDB" id="A0A9N9NJN2"/>
<sequence length="132" mass="14765">LISAISRCLAHFLTSVKISFSIGLRIQRKRTFDSLINKDRCIIIDLISGALLFIIDEVIILPEVIIDCGCIYDVYLVFDVIDVIFCSSVKEIDCSTVYAIDALFCSFIEETDCGIVYAVDTIFCSSVEETDQ</sequence>
<protein>
    <submittedName>
        <fullName evidence="1">5144_t:CDS:1</fullName>
    </submittedName>
</protein>
<proteinExistence type="predicted"/>
<evidence type="ECO:0000313" key="1">
    <source>
        <dbReference type="EMBL" id="CAG8737673.1"/>
    </source>
</evidence>
<gene>
    <name evidence="1" type="ORF">FCALED_LOCUS15413</name>
</gene>
<dbReference type="Proteomes" id="UP000789570">
    <property type="component" value="Unassembled WGS sequence"/>
</dbReference>
<keyword evidence="2" id="KW-1185">Reference proteome</keyword>
<organism evidence="1 2">
    <name type="scientific">Funneliformis caledonium</name>
    <dbReference type="NCBI Taxonomy" id="1117310"/>
    <lineage>
        <taxon>Eukaryota</taxon>
        <taxon>Fungi</taxon>
        <taxon>Fungi incertae sedis</taxon>
        <taxon>Mucoromycota</taxon>
        <taxon>Glomeromycotina</taxon>
        <taxon>Glomeromycetes</taxon>
        <taxon>Glomerales</taxon>
        <taxon>Glomeraceae</taxon>
        <taxon>Funneliformis</taxon>
    </lineage>
</organism>
<name>A0A9N9NJN2_9GLOM</name>
<feature type="non-terminal residue" evidence="1">
    <location>
        <position position="1"/>
    </location>
</feature>
<reference evidence="1" key="1">
    <citation type="submission" date="2021-06" db="EMBL/GenBank/DDBJ databases">
        <authorList>
            <person name="Kallberg Y."/>
            <person name="Tangrot J."/>
            <person name="Rosling A."/>
        </authorList>
    </citation>
    <scope>NUCLEOTIDE SEQUENCE</scope>
    <source>
        <strain evidence="1">UK204</strain>
    </source>
</reference>
<feature type="non-terminal residue" evidence="1">
    <location>
        <position position="132"/>
    </location>
</feature>
<evidence type="ECO:0000313" key="2">
    <source>
        <dbReference type="Proteomes" id="UP000789570"/>
    </source>
</evidence>
<comment type="caution">
    <text evidence="1">The sequence shown here is derived from an EMBL/GenBank/DDBJ whole genome shotgun (WGS) entry which is preliminary data.</text>
</comment>